<dbReference type="KEGG" id="ehx:EMIHUDRAFT_429736"/>
<dbReference type="EnsemblProtists" id="EOD31378">
    <property type="protein sequence ID" value="EOD31378"/>
    <property type="gene ID" value="EMIHUDRAFT_429736"/>
</dbReference>
<feature type="region of interest" description="Disordered" evidence="1">
    <location>
        <begin position="169"/>
        <end position="237"/>
    </location>
</feature>
<dbReference type="PaxDb" id="2903-EOD31378"/>
<evidence type="ECO:0000256" key="1">
    <source>
        <dbReference type="SAM" id="MobiDB-lite"/>
    </source>
</evidence>
<organism evidence="3 4">
    <name type="scientific">Emiliania huxleyi (strain CCMP1516)</name>
    <dbReference type="NCBI Taxonomy" id="280463"/>
    <lineage>
        <taxon>Eukaryota</taxon>
        <taxon>Haptista</taxon>
        <taxon>Haptophyta</taxon>
        <taxon>Prymnesiophyceae</taxon>
        <taxon>Isochrysidales</taxon>
        <taxon>Noelaerhabdaceae</taxon>
        <taxon>Emiliania</taxon>
    </lineage>
</organism>
<proteinExistence type="predicted"/>
<dbReference type="HOGENOM" id="CLU_827520_0_0_1"/>
<reference evidence="3" key="2">
    <citation type="submission" date="2024-10" db="UniProtKB">
        <authorList>
            <consortium name="EnsemblProtists"/>
        </authorList>
    </citation>
    <scope>IDENTIFICATION</scope>
</reference>
<name>A0A0D3K6J3_EMIH1</name>
<feature type="region of interest" description="Disordered" evidence="1">
    <location>
        <begin position="261"/>
        <end position="336"/>
    </location>
</feature>
<sequence length="336" mass="34207">MANKTCLARLRKELRSFDPPPFIRAAPLESNLQEWRYVLQAPKITQCNAGGALYHGKLRFPDDFPFKPPAIYMLTPNGRFETDRRLCLSISDFHPESWVPTWCVSVATILNGVLSFMLETAPTTGSVDTDLPTKLRYRDAAAAFNDRDPVFCKLFPQCKGGALFTDVAAGTPGGGEEDEATGTTAASESSGRAAPSPGEPTGRRPLPPPTEALARCGLGGGSSGSGSGGGGGGGGGATGGGATGGDAGGSGSGGGGGGGGLDGFGFGMCGESSADATGSAMEAVPPGKNASRNARKRAKERERRRLQATGVEPYPASSGNDSGGLAEVESEGEEGA</sequence>
<evidence type="ECO:0000313" key="3">
    <source>
        <dbReference type="EnsemblProtists" id="EOD31378"/>
    </source>
</evidence>
<feature type="compositionally biased region" description="Low complexity" evidence="1">
    <location>
        <begin position="181"/>
        <end position="194"/>
    </location>
</feature>
<evidence type="ECO:0000313" key="4">
    <source>
        <dbReference type="Proteomes" id="UP000013827"/>
    </source>
</evidence>
<dbReference type="InterPro" id="IPR016135">
    <property type="entry name" value="UBQ-conjugating_enzyme/RWD"/>
</dbReference>
<dbReference type="Pfam" id="PF00179">
    <property type="entry name" value="UQ_con"/>
    <property type="match status" value="1"/>
</dbReference>
<evidence type="ECO:0000259" key="2">
    <source>
        <dbReference type="PROSITE" id="PS50127"/>
    </source>
</evidence>
<reference evidence="4" key="1">
    <citation type="journal article" date="2013" name="Nature">
        <title>Pan genome of the phytoplankton Emiliania underpins its global distribution.</title>
        <authorList>
            <person name="Read B.A."/>
            <person name="Kegel J."/>
            <person name="Klute M.J."/>
            <person name="Kuo A."/>
            <person name="Lefebvre S.C."/>
            <person name="Maumus F."/>
            <person name="Mayer C."/>
            <person name="Miller J."/>
            <person name="Monier A."/>
            <person name="Salamov A."/>
            <person name="Young J."/>
            <person name="Aguilar M."/>
            <person name="Claverie J.M."/>
            <person name="Frickenhaus S."/>
            <person name="Gonzalez K."/>
            <person name="Herman E.K."/>
            <person name="Lin Y.C."/>
            <person name="Napier J."/>
            <person name="Ogata H."/>
            <person name="Sarno A.F."/>
            <person name="Shmutz J."/>
            <person name="Schroeder D."/>
            <person name="de Vargas C."/>
            <person name="Verret F."/>
            <person name="von Dassow P."/>
            <person name="Valentin K."/>
            <person name="Van de Peer Y."/>
            <person name="Wheeler G."/>
            <person name="Dacks J.B."/>
            <person name="Delwiche C.F."/>
            <person name="Dyhrman S.T."/>
            <person name="Glockner G."/>
            <person name="John U."/>
            <person name="Richards T."/>
            <person name="Worden A.Z."/>
            <person name="Zhang X."/>
            <person name="Grigoriev I.V."/>
            <person name="Allen A.E."/>
            <person name="Bidle K."/>
            <person name="Borodovsky M."/>
            <person name="Bowler C."/>
            <person name="Brownlee C."/>
            <person name="Cock J.M."/>
            <person name="Elias M."/>
            <person name="Gladyshev V.N."/>
            <person name="Groth M."/>
            <person name="Guda C."/>
            <person name="Hadaegh A."/>
            <person name="Iglesias-Rodriguez M.D."/>
            <person name="Jenkins J."/>
            <person name="Jones B.M."/>
            <person name="Lawson T."/>
            <person name="Leese F."/>
            <person name="Lindquist E."/>
            <person name="Lobanov A."/>
            <person name="Lomsadze A."/>
            <person name="Malik S.B."/>
            <person name="Marsh M.E."/>
            <person name="Mackinder L."/>
            <person name="Mock T."/>
            <person name="Mueller-Roeber B."/>
            <person name="Pagarete A."/>
            <person name="Parker M."/>
            <person name="Probert I."/>
            <person name="Quesneville H."/>
            <person name="Raines C."/>
            <person name="Rensing S.A."/>
            <person name="Riano-Pachon D.M."/>
            <person name="Richier S."/>
            <person name="Rokitta S."/>
            <person name="Shiraiwa Y."/>
            <person name="Soanes D.M."/>
            <person name="van der Giezen M."/>
            <person name="Wahlund T.M."/>
            <person name="Williams B."/>
            <person name="Wilson W."/>
            <person name="Wolfe G."/>
            <person name="Wurch L.L."/>
        </authorList>
    </citation>
    <scope>NUCLEOTIDE SEQUENCE</scope>
</reference>
<dbReference type="SUPFAM" id="SSF54495">
    <property type="entry name" value="UBC-like"/>
    <property type="match status" value="1"/>
</dbReference>
<protein>
    <recommendedName>
        <fullName evidence="2">UBC core domain-containing protein</fullName>
    </recommendedName>
</protein>
<feature type="compositionally biased region" description="Gly residues" evidence="1">
    <location>
        <begin position="217"/>
        <end position="237"/>
    </location>
</feature>
<dbReference type="eggNOG" id="KOG0894">
    <property type="taxonomic scope" value="Eukaryota"/>
</dbReference>
<dbReference type="PANTHER" id="PTHR24067">
    <property type="entry name" value="UBIQUITIN-CONJUGATING ENZYME E2"/>
    <property type="match status" value="1"/>
</dbReference>
<dbReference type="PROSITE" id="PS50127">
    <property type="entry name" value="UBC_2"/>
    <property type="match status" value="1"/>
</dbReference>
<dbReference type="STRING" id="2903.R1D7L1"/>
<dbReference type="RefSeq" id="XP_005783807.1">
    <property type="nucleotide sequence ID" value="XM_005783750.1"/>
</dbReference>
<dbReference type="Gene3D" id="3.10.110.10">
    <property type="entry name" value="Ubiquitin Conjugating Enzyme"/>
    <property type="match status" value="1"/>
</dbReference>
<dbReference type="Proteomes" id="UP000013827">
    <property type="component" value="Unassembled WGS sequence"/>
</dbReference>
<dbReference type="CDD" id="cd23799">
    <property type="entry name" value="UBCc_UBE2J"/>
    <property type="match status" value="1"/>
</dbReference>
<keyword evidence="4" id="KW-1185">Reference proteome</keyword>
<feature type="domain" description="UBC core" evidence="2">
    <location>
        <begin position="1"/>
        <end position="157"/>
    </location>
</feature>
<dbReference type="InterPro" id="IPR050113">
    <property type="entry name" value="Ub_conjugating_enzyme"/>
</dbReference>
<dbReference type="InterPro" id="IPR000608">
    <property type="entry name" value="UBC"/>
</dbReference>
<dbReference type="SMART" id="SM00212">
    <property type="entry name" value="UBCc"/>
    <property type="match status" value="1"/>
</dbReference>
<dbReference type="AlphaFoldDB" id="A0A0D3K6J3"/>
<dbReference type="GeneID" id="17276651"/>
<accession>A0A0D3K6J3</accession>